<dbReference type="EMBL" id="CADCTR010001342">
    <property type="protein sequence ID" value="CAA9291830.1"/>
    <property type="molecule type" value="Genomic_DNA"/>
</dbReference>
<dbReference type="AlphaFoldDB" id="A0A6J4JZV4"/>
<feature type="non-terminal residue" evidence="3">
    <location>
        <position position="541"/>
    </location>
</feature>
<proteinExistence type="predicted"/>
<accession>A0A6J4JZV4</accession>
<dbReference type="GO" id="GO:0019622">
    <property type="term" value="P:3-(3-hydroxy)phenylpropionate catabolic process"/>
    <property type="evidence" value="ECO:0007669"/>
    <property type="project" value="TreeGrafter"/>
</dbReference>
<gene>
    <name evidence="3" type="ORF">AVDCRST_MAG93-3958</name>
</gene>
<dbReference type="PANTHER" id="PTHR43476:SF3">
    <property type="entry name" value="FAD-BINDING MONOOXYGENASE"/>
    <property type="match status" value="1"/>
</dbReference>
<dbReference type="Gene3D" id="3.50.50.60">
    <property type="entry name" value="FAD/NAD(P)-binding domain"/>
    <property type="match status" value="1"/>
</dbReference>
<keyword evidence="1 3" id="KW-0560">Oxidoreductase</keyword>
<dbReference type="GO" id="GO:0008688">
    <property type="term" value="F:3-(3-hydroxyphenyl)propionate hydroxylase activity"/>
    <property type="evidence" value="ECO:0007669"/>
    <property type="project" value="UniProtKB-EC"/>
</dbReference>
<protein>
    <submittedName>
        <fullName evidence="3">3-(3-hydroxy-phenyl)propanoic acid hydroxylase</fullName>
        <ecNumber evidence="3">1.14.13.127</ecNumber>
    </submittedName>
</protein>
<name>A0A6J4JZV4_9CHLR</name>
<dbReference type="Gene3D" id="3.30.9.10">
    <property type="entry name" value="D-Amino Acid Oxidase, subunit A, domain 2"/>
    <property type="match status" value="1"/>
</dbReference>
<dbReference type="PRINTS" id="PR00420">
    <property type="entry name" value="RNGMNOXGNASE"/>
</dbReference>
<dbReference type="SUPFAM" id="SSF51905">
    <property type="entry name" value="FAD/NAD(P)-binding domain"/>
    <property type="match status" value="1"/>
</dbReference>
<dbReference type="InterPro" id="IPR002938">
    <property type="entry name" value="FAD-bd"/>
</dbReference>
<dbReference type="PANTHER" id="PTHR43476">
    <property type="entry name" value="3-(3-HYDROXY-PHENYL)PROPIONATE/3-HYDROXYCINNAMIC ACID HYDROXYLASE"/>
    <property type="match status" value="1"/>
</dbReference>
<evidence type="ECO:0000313" key="3">
    <source>
        <dbReference type="EMBL" id="CAA9291830.1"/>
    </source>
</evidence>
<dbReference type="InterPro" id="IPR050631">
    <property type="entry name" value="PheA/TfdB_FAD_monoxygenase"/>
</dbReference>
<evidence type="ECO:0000259" key="2">
    <source>
        <dbReference type="Pfam" id="PF01494"/>
    </source>
</evidence>
<feature type="domain" description="FAD-binding" evidence="2">
    <location>
        <begin position="5"/>
        <end position="345"/>
    </location>
</feature>
<reference evidence="3" key="1">
    <citation type="submission" date="2020-02" db="EMBL/GenBank/DDBJ databases">
        <authorList>
            <person name="Meier V. D."/>
        </authorList>
    </citation>
    <scope>NUCLEOTIDE SEQUENCE</scope>
    <source>
        <strain evidence="3">AVDCRST_MAG93</strain>
    </source>
</reference>
<organism evidence="3">
    <name type="scientific">uncultured Chloroflexia bacterium</name>
    <dbReference type="NCBI Taxonomy" id="1672391"/>
    <lineage>
        <taxon>Bacteria</taxon>
        <taxon>Bacillati</taxon>
        <taxon>Chloroflexota</taxon>
        <taxon>Chloroflexia</taxon>
        <taxon>environmental samples</taxon>
    </lineage>
</organism>
<dbReference type="GO" id="GO:0071949">
    <property type="term" value="F:FAD binding"/>
    <property type="evidence" value="ECO:0007669"/>
    <property type="project" value="InterPro"/>
</dbReference>
<sequence length="541" mass="59661">MHTIDTEVVVVGCGPVGATMANLLGLHGVRTIVIERERTEHGEPRAFSCDDEGLRIYQRAGLADRLRADMVECTYVDYAGVNGQPFAELQLEGLDFGSGYGPVNFFYQPKLERVLREALGRFGHVAFEPGQEVTALRQDADFVTLTVRDRDNDTTREIRARYVLGCDGARSTVRQLSGVKLVGTSYEERWLAVSGFAPEHALRLLHSRYVCDPGRPTFVGRGAAGDYRMEFMLGPDETAEEMERPTTIATLVEPYVDPAHLEITRAVVYKFHNVVAERWQTGRVFLAGDAAHQMPPMMGQGLVSGLRDAANLTGKLSLVLRGAADPSVLSSYETERRPHAKEMADISARVAALFCTRRRAVALMRDGFFRTIQRIPRVRRFIQHLEFKPAAVFGHGLIAGGRRRNRKAAEGTLFPQTNVIASDGNVARLDDLLGTGFTVVGMHADPRLVVAQCDEVWTRLGTRLVQIVPAGQPIPQAIPGVCHVTDATGKLAAWFQRHGAQLVIVRPDRYVFAAAPAVQAEHLASVIAEAFPIRTTRERTT</sequence>
<dbReference type="Pfam" id="PF01494">
    <property type="entry name" value="FAD_binding_3"/>
    <property type="match status" value="1"/>
</dbReference>
<dbReference type="NCBIfam" id="NF004829">
    <property type="entry name" value="PRK06183.1-3"/>
    <property type="match status" value="1"/>
</dbReference>
<evidence type="ECO:0000256" key="1">
    <source>
        <dbReference type="ARBA" id="ARBA00023002"/>
    </source>
</evidence>
<dbReference type="Gene3D" id="3.40.30.120">
    <property type="match status" value="1"/>
</dbReference>
<dbReference type="InterPro" id="IPR036188">
    <property type="entry name" value="FAD/NAD-bd_sf"/>
</dbReference>
<dbReference type="EC" id="1.14.13.127" evidence="3"/>